<dbReference type="AlphaFoldDB" id="A0A7N2R4M9"/>
<dbReference type="SUPFAM" id="SSF50978">
    <property type="entry name" value="WD40 repeat-like"/>
    <property type="match status" value="1"/>
</dbReference>
<dbReference type="Proteomes" id="UP000594261">
    <property type="component" value="Chromosome 5"/>
</dbReference>
<name>A0A7N2R4M9_QUELO</name>
<evidence type="ECO:0000313" key="1">
    <source>
        <dbReference type="EnsemblPlants" id="QL05p029752:mrna"/>
    </source>
</evidence>
<organism evidence="1 2">
    <name type="scientific">Quercus lobata</name>
    <name type="common">Valley oak</name>
    <dbReference type="NCBI Taxonomy" id="97700"/>
    <lineage>
        <taxon>Eukaryota</taxon>
        <taxon>Viridiplantae</taxon>
        <taxon>Streptophyta</taxon>
        <taxon>Embryophyta</taxon>
        <taxon>Tracheophyta</taxon>
        <taxon>Spermatophyta</taxon>
        <taxon>Magnoliopsida</taxon>
        <taxon>eudicotyledons</taxon>
        <taxon>Gunneridae</taxon>
        <taxon>Pentapetalae</taxon>
        <taxon>rosids</taxon>
        <taxon>fabids</taxon>
        <taxon>Fagales</taxon>
        <taxon>Fagaceae</taxon>
        <taxon>Quercus</taxon>
    </lineage>
</organism>
<dbReference type="InterPro" id="IPR027728">
    <property type="entry name" value="Topless_fam"/>
</dbReference>
<dbReference type="PANTHER" id="PTHR44083:SF48">
    <property type="entry name" value="TOPLESS-RELATED PROTEIN 4"/>
    <property type="match status" value="1"/>
</dbReference>
<keyword evidence="2" id="KW-1185">Reference proteome</keyword>
<reference evidence="1 2" key="1">
    <citation type="journal article" date="2016" name="G3 (Bethesda)">
        <title>First Draft Assembly and Annotation of the Genome of a California Endemic Oak Quercus lobata Nee (Fagaceae).</title>
        <authorList>
            <person name="Sork V.L."/>
            <person name="Fitz-Gibbon S.T."/>
            <person name="Puiu D."/>
            <person name="Crepeau M."/>
            <person name="Gugger P.F."/>
            <person name="Sherman R."/>
            <person name="Stevens K."/>
            <person name="Langley C.H."/>
            <person name="Pellegrini M."/>
            <person name="Salzberg S.L."/>
        </authorList>
    </citation>
    <scope>NUCLEOTIDE SEQUENCE [LARGE SCALE GENOMIC DNA]</scope>
    <source>
        <strain evidence="1 2">cv. SW786</strain>
    </source>
</reference>
<dbReference type="EnsemblPlants" id="QL05p030122:mrna">
    <property type="protein sequence ID" value="QL05p030122:mrna"/>
    <property type="gene ID" value="QL05p030122"/>
</dbReference>
<sequence length="210" mass="22390">MVAWRWGEGGGGGGIGEWGGRLVVGTWRREQGGGSAASQWEKGGGVCGMGGSGKGRRGEEDGFYGATKELGEVGLRRVGIYEARVCFWIWGWVRWVPQESCGSVTDATYSCDSQSIYVSVEDGSVWVLTATTLQPRSRISPDAYFPSNLSSRIYPIVIAAHPSQPNQFALGLTNGGVYVIEPPESKGNWGVILPLENGAGPSFNLAADLE</sequence>
<reference evidence="1" key="2">
    <citation type="submission" date="2021-01" db="UniProtKB">
        <authorList>
            <consortium name="EnsemblPlants"/>
        </authorList>
    </citation>
    <scope>IDENTIFICATION</scope>
</reference>
<accession>A0A7N2R4M9</accession>
<proteinExistence type="predicted"/>
<dbReference type="PANTHER" id="PTHR44083">
    <property type="entry name" value="TOPLESS-RELATED PROTEIN 1-RELATED"/>
    <property type="match status" value="1"/>
</dbReference>
<dbReference type="EnsemblPlants" id="QL05p029752:mrna">
    <property type="protein sequence ID" value="QL05p029752:mrna"/>
    <property type="gene ID" value="QL05p029752"/>
</dbReference>
<dbReference type="Gramene" id="QL05p030122:mrna">
    <property type="protein sequence ID" value="QL05p030122:mrna"/>
    <property type="gene ID" value="QL05p030122"/>
</dbReference>
<dbReference type="InParanoid" id="A0A7N2R4M9"/>
<dbReference type="InterPro" id="IPR036322">
    <property type="entry name" value="WD40_repeat_dom_sf"/>
</dbReference>
<dbReference type="EMBL" id="LRBV02000005">
    <property type="status" value="NOT_ANNOTATED_CDS"/>
    <property type="molecule type" value="Genomic_DNA"/>
</dbReference>
<dbReference type="GO" id="GO:0006355">
    <property type="term" value="P:regulation of DNA-templated transcription"/>
    <property type="evidence" value="ECO:0007669"/>
    <property type="project" value="InterPro"/>
</dbReference>
<dbReference type="Gramene" id="QL05p029752:mrna">
    <property type="protein sequence ID" value="QL05p029752:mrna"/>
    <property type="gene ID" value="QL05p029752"/>
</dbReference>
<evidence type="ECO:0000313" key="2">
    <source>
        <dbReference type="Proteomes" id="UP000594261"/>
    </source>
</evidence>
<protein>
    <submittedName>
        <fullName evidence="1">Uncharacterized protein</fullName>
    </submittedName>
</protein>